<dbReference type="Proteomes" id="UP000007589">
    <property type="component" value="Chromosome"/>
</dbReference>
<organism evidence="1 2">
    <name type="scientific">Rickettsia australis (strain Cutlack)</name>
    <dbReference type="NCBI Taxonomy" id="1105110"/>
    <lineage>
        <taxon>Bacteria</taxon>
        <taxon>Pseudomonadati</taxon>
        <taxon>Pseudomonadota</taxon>
        <taxon>Alphaproteobacteria</taxon>
        <taxon>Rickettsiales</taxon>
        <taxon>Rickettsiaceae</taxon>
        <taxon>Rickettsieae</taxon>
        <taxon>Rickettsia</taxon>
        <taxon>spotted fever group</taxon>
    </lineage>
</organism>
<keyword evidence="2" id="KW-1185">Reference proteome</keyword>
<gene>
    <name evidence="1" type="ordered locus">MC5_03165</name>
</gene>
<name>H8K6T8_RICAC</name>
<sequence length="54" mass="6400">MRISKSQAKILFSALDEWNNTGLLDDHTTILLKNDIEILNFDWKKLARYSFWVS</sequence>
<dbReference type="KEGG" id="rau:MC5_03165"/>
<evidence type="ECO:0000313" key="2">
    <source>
        <dbReference type="Proteomes" id="UP000007589"/>
    </source>
</evidence>
<evidence type="ECO:0000313" key="1">
    <source>
        <dbReference type="EMBL" id="AFC70981.1"/>
    </source>
</evidence>
<dbReference type="EMBL" id="CP003338">
    <property type="protein sequence ID" value="AFC70981.1"/>
    <property type="molecule type" value="Genomic_DNA"/>
</dbReference>
<accession>H8K6T8</accession>
<dbReference type="AlphaFoldDB" id="H8K6T8"/>
<dbReference type="HOGENOM" id="CLU_213361_0_0_5"/>
<proteinExistence type="predicted"/>
<protein>
    <submittedName>
        <fullName evidence="1">Uncharacterized protein</fullName>
    </submittedName>
</protein>
<reference evidence="2" key="1">
    <citation type="submission" date="2012-02" db="EMBL/GenBank/DDBJ databases">
        <title>Complete genome sequence of Rickettsia australis strain Cutlack.</title>
        <authorList>
            <person name="Johnson S.L."/>
            <person name="Munk A.C."/>
            <person name="Han S."/>
            <person name="Bruce D.C."/>
            <person name="Dasch G.A."/>
        </authorList>
    </citation>
    <scope>NUCLEOTIDE SEQUENCE [LARGE SCALE GENOMIC DNA]</scope>
    <source>
        <strain evidence="2">Cutlack</strain>
    </source>
</reference>